<dbReference type="OrthoDB" id="409848at2759"/>
<name>A0A0L0FWY0_9EUKA</name>
<accession>A0A0L0FWY0</accession>
<feature type="chain" id="PRO_5005538863" evidence="1">
    <location>
        <begin position="22"/>
        <end position="429"/>
    </location>
</feature>
<protein>
    <submittedName>
        <fullName evidence="2">Uncharacterized protein</fullName>
    </submittedName>
</protein>
<dbReference type="GeneID" id="25906828"/>
<dbReference type="PANTHER" id="PTHR38360">
    <property type="entry name" value="OS03G0120000 PROTEIN"/>
    <property type="match status" value="1"/>
</dbReference>
<evidence type="ECO:0000256" key="1">
    <source>
        <dbReference type="SAM" id="SignalP"/>
    </source>
</evidence>
<feature type="signal peptide" evidence="1">
    <location>
        <begin position="1"/>
        <end position="21"/>
    </location>
</feature>
<organism evidence="2 3">
    <name type="scientific">Sphaeroforma arctica JP610</name>
    <dbReference type="NCBI Taxonomy" id="667725"/>
    <lineage>
        <taxon>Eukaryota</taxon>
        <taxon>Ichthyosporea</taxon>
        <taxon>Ichthyophonida</taxon>
        <taxon>Sphaeroforma</taxon>
    </lineage>
</organism>
<sequence length="429" mass="48432">MSVIFSAPLALFVLGALSANAQPTTTTGQPTENVDQATYTVTDYNPDTDYFPEKVATDHSAFWSVEYFNSYKVVTDSFSNYTYVMYQRGTPEPVLEELNLAPTMGTSIFPVPLGTLTVDQTIPLRFLEVLGDLQNLKYAPASTYQYATSACLQKIGETSNYTLSDDAELRRAQIDSTDLHMVAQSMHPEKDTEEYFIYTDGITSDPGVLHRAEWIEYLSLPMNKEKIASDDFAIVRDNYMSYNETMASVTGDKPKVAWITTGDNYGPAPDYAIDGKKWEIVDAGYKHEYMRDANLEAIPAGRYLENNKTDFYNAIKDADLVIDESYFYGIKNSTYFMTTYNISEADAAEYKFLQATPHAVFGPEGTINENYGSDWFESAVYYADRVLLDIIQISRPDEAIVQNHTRTWFYNFATETPFIITSANCTTEF</sequence>
<dbReference type="STRING" id="667725.A0A0L0FWY0"/>
<dbReference type="RefSeq" id="XP_014155252.1">
    <property type="nucleotide sequence ID" value="XM_014299777.1"/>
</dbReference>
<keyword evidence="3" id="KW-1185">Reference proteome</keyword>
<dbReference type="Proteomes" id="UP000054560">
    <property type="component" value="Unassembled WGS sequence"/>
</dbReference>
<proteinExistence type="predicted"/>
<reference evidence="2 3" key="1">
    <citation type="submission" date="2011-02" db="EMBL/GenBank/DDBJ databases">
        <title>The Genome Sequence of Sphaeroforma arctica JP610.</title>
        <authorList>
            <consortium name="The Broad Institute Genome Sequencing Platform"/>
            <person name="Russ C."/>
            <person name="Cuomo C."/>
            <person name="Young S.K."/>
            <person name="Zeng Q."/>
            <person name="Gargeya S."/>
            <person name="Alvarado L."/>
            <person name="Berlin A."/>
            <person name="Chapman S.B."/>
            <person name="Chen Z."/>
            <person name="Freedman E."/>
            <person name="Gellesch M."/>
            <person name="Goldberg J."/>
            <person name="Griggs A."/>
            <person name="Gujja S."/>
            <person name="Heilman E."/>
            <person name="Heiman D."/>
            <person name="Howarth C."/>
            <person name="Mehta T."/>
            <person name="Neiman D."/>
            <person name="Pearson M."/>
            <person name="Roberts A."/>
            <person name="Saif S."/>
            <person name="Shea T."/>
            <person name="Shenoy N."/>
            <person name="Sisk P."/>
            <person name="Stolte C."/>
            <person name="Sykes S."/>
            <person name="White J."/>
            <person name="Yandava C."/>
            <person name="Burger G."/>
            <person name="Gray M.W."/>
            <person name="Holland P.W.H."/>
            <person name="King N."/>
            <person name="Lang F.B.F."/>
            <person name="Roger A.J."/>
            <person name="Ruiz-Trillo I."/>
            <person name="Haas B."/>
            <person name="Nusbaum C."/>
            <person name="Birren B."/>
        </authorList>
    </citation>
    <scope>NUCLEOTIDE SEQUENCE [LARGE SCALE GENOMIC DNA]</scope>
    <source>
        <strain evidence="2 3">JP610</strain>
    </source>
</reference>
<dbReference type="EMBL" id="KQ242042">
    <property type="protein sequence ID" value="KNC81350.1"/>
    <property type="molecule type" value="Genomic_DNA"/>
</dbReference>
<dbReference type="AlphaFoldDB" id="A0A0L0FWY0"/>
<evidence type="ECO:0000313" key="2">
    <source>
        <dbReference type="EMBL" id="KNC81350.1"/>
    </source>
</evidence>
<evidence type="ECO:0000313" key="3">
    <source>
        <dbReference type="Proteomes" id="UP000054560"/>
    </source>
</evidence>
<keyword evidence="1" id="KW-0732">Signal</keyword>
<dbReference type="PANTHER" id="PTHR38360:SF1">
    <property type="entry name" value="F12P19.7"/>
    <property type="match status" value="1"/>
</dbReference>
<dbReference type="eggNOG" id="ENOG502QWDR">
    <property type="taxonomic scope" value="Eukaryota"/>
</dbReference>
<gene>
    <name evidence="2" type="ORF">SARC_06324</name>
</gene>